<keyword evidence="1" id="KW-0472">Membrane</keyword>
<dbReference type="EMBL" id="CAEZYR010000185">
    <property type="protein sequence ID" value="CAB4771443.1"/>
    <property type="molecule type" value="Genomic_DNA"/>
</dbReference>
<name>A0A6J7R8N8_9ZZZZ</name>
<accession>A0A6J7R8N8</accession>
<evidence type="ECO:0000313" key="2">
    <source>
        <dbReference type="EMBL" id="CAB4771443.1"/>
    </source>
</evidence>
<gene>
    <name evidence="2" type="ORF">UFOPK2754_03116</name>
    <name evidence="3" type="ORF">UFOPK3139_02402</name>
    <name evidence="4" type="ORF">UFOPK3967_03004</name>
</gene>
<feature type="transmembrane region" description="Helical" evidence="1">
    <location>
        <begin position="6"/>
        <end position="29"/>
    </location>
</feature>
<dbReference type="EMBL" id="CAFBOS010000288">
    <property type="protein sequence ID" value="CAB5025165.1"/>
    <property type="molecule type" value="Genomic_DNA"/>
</dbReference>
<dbReference type="AlphaFoldDB" id="A0A6J7R8N8"/>
<evidence type="ECO:0000313" key="4">
    <source>
        <dbReference type="EMBL" id="CAB5025165.1"/>
    </source>
</evidence>
<reference evidence="4" key="1">
    <citation type="submission" date="2020-05" db="EMBL/GenBank/DDBJ databases">
        <authorList>
            <person name="Chiriac C."/>
            <person name="Salcher M."/>
            <person name="Ghai R."/>
            <person name="Kavagutti S V."/>
        </authorList>
    </citation>
    <scope>NUCLEOTIDE SEQUENCE</scope>
</reference>
<keyword evidence="1" id="KW-0812">Transmembrane</keyword>
<dbReference type="EMBL" id="CAFABA010000121">
    <property type="protein sequence ID" value="CAB4835297.1"/>
    <property type="molecule type" value="Genomic_DNA"/>
</dbReference>
<sequence length="53" mass="5631">MSQTVIFSVGIVVFALTIWGAVMAGGIWLGQVDDANHQRGPVESDGEPKTTFP</sequence>
<keyword evidence="1" id="KW-1133">Transmembrane helix</keyword>
<evidence type="ECO:0000313" key="3">
    <source>
        <dbReference type="EMBL" id="CAB4835297.1"/>
    </source>
</evidence>
<organism evidence="4">
    <name type="scientific">freshwater metagenome</name>
    <dbReference type="NCBI Taxonomy" id="449393"/>
    <lineage>
        <taxon>unclassified sequences</taxon>
        <taxon>metagenomes</taxon>
        <taxon>ecological metagenomes</taxon>
    </lineage>
</organism>
<proteinExistence type="predicted"/>
<evidence type="ECO:0000256" key="1">
    <source>
        <dbReference type="SAM" id="Phobius"/>
    </source>
</evidence>
<protein>
    <submittedName>
        <fullName evidence="4">Unannotated protein</fullName>
    </submittedName>
</protein>